<accession>A0ABV4V2M2</accession>
<evidence type="ECO:0000313" key="1">
    <source>
        <dbReference type="EMBL" id="MFB0844305.1"/>
    </source>
</evidence>
<gene>
    <name evidence="1" type="ORF">ACEU3E_19140</name>
</gene>
<organism evidence="1 2">
    <name type="scientific">Paenibacillus oleatilyticus</name>
    <dbReference type="NCBI Taxonomy" id="2594886"/>
    <lineage>
        <taxon>Bacteria</taxon>
        <taxon>Bacillati</taxon>
        <taxon>Bacillota</taxon>
        <taxon>Bacilli</taxon>
        <taxon>Bacillales</taxon>
        <taxon>Paenibacillaceae</taxon>
        <taxon>Paenibacillus</taxon>
    </lineage>
</organism>
<protein>
    <submittedName>
        <fullName evidence="1">Uncharacterized protein</fullName>
    </submittedName>
</protein>
<evidence type="ECO:0000313" key="2">
    <source>
        <dbReference type="Proteomes" id="UP001575622"/>
    </source>
</evidence>
<reference evidence="1 2" key="1">
    <citation type="submission" date="2024-09" db="EMBL/GenBank/DDBJ databases">
        <authorList>
            <person name="Makale K.P.P."/>
            <person name="Makhzoum A."/>
            <person name="Rantong G."/>
            <person name="Rahube T.O."/>
        </authorList>
    </citation>
    <scope>NUCLEOTIDE SEQUENCE [LARGE SCALE GENOMIC DNA]</scope>
    <source>
        <strain evidence="1 2">KM_D13</strain>
    </source>
</reference>
<sequence>MNMQLAERLMRGNSDVRVKYREFVESGLTHEKAMQMIYGK</sequence>
<dbReference type="RefSeq" id="WP_373954074.1">
    <property type="nucleotide sequence ID" value="NZ_JBHDLN010000009.1"/>
</dbReference>
<keyword evidence="2" id="KW-1185">Reference proteome</keyword>
<proteinExistence type="predicted"/>
<dbReference type="EMBL" id="JBHDLN010000009">
    <property type="protein sequence ID" value="MFB0844305.1"/>
    <property type="molecule type" value="Genomic_DNA"/>
</dbReference>
<comment type="caution">
    <text evidence="1">The sequence shown here is derived from an EMBL/GenBank/DDBJ whole genome shotgun (WGS) entry which is preliminary data.</text>
</comment>
<dbReference type="Proteomes" id="UP001575622">
    <property type="component" value="Unassembled WGS sequence"/>
</dbReference>
<name>A0ABV4V2M2_9BACL</name>